<keyword evidence="1" id="KW-1133">Transmembrane helix</keyword>
<feature type="transmembrane region" description="Helical" evidence="1">
    <location>
        <begin position="89"/>
        <end position="112"/>
    </location>
</feature>
<evidence type="ECO:0000313" key="2">
    <source>
        <dbReference type="EMBL" id="BBB27669.1"/>
    </source>
</evidence>
<proteinExistence type="predicted"/>
<dbReference type="AlphaFoldDB" id="A0A7R6P860"/>
<evidence type="ECO:0000313" key="3">
    <source>
        <dbReference type="Proteomes" id="UP000595663"/>
    </source>
</evidence>
<keyword evidence="3" id="KW-1185">Reference proteome</keyword>
<protein>
    <recommendedName>
        <fullName evidence="4">Transmembrane protein</fullName>
    </recommendedName>
</protein>
<dbReference type="EMBL" id="AP014545">
    <property type="protein sequence ID" value="BBB27669.1"/>
    <property type="molecule type" value="Genomic_DNA"/>
</dbReference>
<dbReference type="OrthoDB" id="8778085at2"/>
<dbReference type="RefSeq" id="WP_019623153.1">
    <property type="nucleotide sequence ID" value="NZ_AP014545.1"/>
</dbReference>
<reference evidence="2 3" key="1">
    <citation type="journal article" date="2008" name="Int. J. Syst. Evol. Microbiol.">
        <title>Amphritea japonica sp. nov. and Amphritea balenae sp. nov., isolated from the sediment adjacent to sperm whale carcasses off Kagoshima, Japan.</title>
        <authorList>
            <person name="Miyazaki M."/>
            <person name="Nogi Y."/>
            <person name="Fujiwara Y."/>
            <person name="Kawato M."/>
            <person name="Nagahama T."/>
            <person name="Kubokawa K."/>
            <person name="Horikoshi K."/>
        </authorList>
    </citation>
    <scope>NUCLEOTIDE SEQUENCE [LARGE SCALE GENOMIC DNA]</scope>
    <source>
        <strain evidence="2 3">ATCC BAA-1530</strain>
    </source>
</reference>
<keyword evidence="1" id="KW-0812">Transmembrane</keyword>
<evidence type="ECO:0000256" key="1">
    <source>
        <dbReference type="SAM" id="Phobius"/>
    </source>
</evidence>
<dbReference type="KEGG" id="ajp:AMJAP_3084"/>
<feature type="transmembrane region" description="Helical" evidence="1">
    <location>
        <begin position="51"/>
        <end position="77"/>
    </location>
</feature>
<evidence type="ECO:0008006" key="4">
    <source>
        <dbReference type="Google" id="ProtNLM"/>
    </source>
</evidence>
<feature type="transmembrane region" description="Helical" evidence="1">
    <location>
        <begin position="12"/>
        <end position="39"/>
    </location>
</feature>
<name>A0A7R6P860_9GAMM</name>
<organism evidence="2 3">
    <name type="scientific">Amphritea japonica ATCC BAA-1530</name>
    <dbReference type="NCBI Taxonomy" id="1278309"/>
    <lineage>
        <taxon>Bacteria</taxon>
        <taxon>Pseudomonadati</taxon>
        <taxon>Pseudomonadota</taxon>
        <taxon>Gammaproteobacteria</taxon>
        <taxon>Oceanospirillales</taxon>
        <taxon>Oceanospirillaceae</taxon>
        <taxon>Amphritea</taxon>
    </lineage>
</organism>
<accession>A0A7R6P860</accession>
<sequence>MNTFKKQQSNLAIAAQALYLLNLLALPGLSLLVLIGLFFKQQKNPDQLGRCHLYQATLLSLWGLVLLIGGGLPLWLLLGDSPAGITMTLLYLIVIHTGFVLLGIIGLAKAISGQHFHPCRKRCS</sequence>
<dbReference type="Proteomes" id="UP000595663">
    <property type="component" value="Chromosome"/>
</dbReference>
<keyword evidence="1" id="KW-0472">Membrane</keyword>
<gene>
    <name evidence="2" type="ORF">AMJAP_3084</name>
</gene>